<evidence type="ECO:0000313" key="1">
    <source>
        <dbReference type="EMBL" id="ELY60554.1"/>
    </source>
</evidence>
<name>L9XFQ3_9EURY</name>
<dbReference type="AlphaFoldDB" id="L9XFQ3"/>
<dbReference type="eggNOG" id="arCOG10719">
    <property type="taxonomic scope" value="Archaea"/>
</dbReference>
<dbReference type="OrthoDB" id="199024at2157"/>
<evidence type="ECO:0000313" key="2">
    <source>
        <dbReference type="Proteomes" id="UP000011688"/>
    </source>
</evidence>
<protein>
    <submittedName>
        <fullName evidence="1">Uncharacterized protein</fullName>
    </submittedName>
</protein>
<dbReference type="STRING" id="1227497.C491_04630"/>
<keyword evidence="2" id="KW-1185">Reference proteome</keyword>
<dbReference type="RefSeq" id="WP_005554127.1">
    <property type="nucleotide sequence ID" value="NZ_AOIB01000013.1"/>
</dbReference>
<dbReference type="EMBL" id="AOIB01000013">
    <property type="protein sequence ID" value="ELY60554.1"/>
    <property type="molecule type" value="Genomic_DNA"/>
</dbReference>
<gene>
    <name evidence="1" type="ORF">C491_04630</name>
</gene>
<dbReference type="Proteomes" id="UP000011688">
    <property type="component" value="Unassembled WGS sequence"/>
</dbReference>
<reference evidence="1 2" key="1">
    <citation type="journal article" date="2014" name="PLoS Genet.">
        <title>Phylogenetically driven sequencing of extremely halophilic archaea reveals strategies for static and dynamic osmo-response.</title>
        <authorList>
            <person name="Becker E.A."/>
            <person name="Seitzer P.M."/>
            <person name="Tritt A."/>
            <person name="Larsen D."/>
            <person name="Krusor M."/>
            <person name="Yao A.I."/>
            <person name="Wu D."/>
            <person name="Madern D."/>
            <person name="Eisen J.A."/>
            <person name="Darling A.E."/>
            <person name="Facciotti M.T."/>
        </authorList>
    </citation>
    <scope>NUCLEOTIDE SEQUENCE [LARGE SCALE GENOMIC DNA]</scope>
    <source>
        <strain evidence="1 2">DSM 10524</strain>
    </source>
</reference>
<proteinExistence type="predicted"/>
<comment type="caution">
    <text evidence="1">The sequence shown here is derived from an EMBL/GenBank/DDBJ whole genome shotgun (WGS) entry which is preliminary data.</text>
</comment>
<sequence length="85" mass="9512">MSTNFQTAVRSNVSHATRREAIDRLVAADERRNLALLVEMGGLRGEFRRRALEGLADCNANEQLEELAEDTTVDPSLRRRAAELS</sequence>
<organism evidence="1 2">
    <name type="scientific">Natronococcus amylolyticus DSM 10524</name>
    <dbReference type="NCBI Taxonomy" id="1227497"/>
    <lineage>
        <taxon>Archaea</taxon>
        <taxon>Methanobacteriati</taxon>
        <taxon>Methanobacteriota</taxon>
        <taxon>Stenosarchaea group</taxon>
        <taxon>Halobacteria</taxon>
        <taxon>Halobacteriales</taxon>
        <taxon>Natrialbaceae</taxon>
        <taxon>Natronococcus</taxon>
    </lineage>
</organism>
<accession>L9XFQ3</accession>